<feature type="transmembrane region" description="Helical" evidence="1">
    <location>
        <begin position="124"/>
        <end position="142"/>
    </location>
</feature>
<dbReference type="AlphaFoldDB" id="A0A914WLG7"/>
<reference evidence="3" key="1">
    <citation type="submission" date="2022-11" db="UniProtKB">
        <authorList>
            <consortium name="WormBaseParasite"/>
        </authorList>
    </citation>
    <scope>IDENTIFICATION</scope>
</reference>
<feature type="transmembrane region" description="Helical" evidence="1">
    <location>
        <begin position="171"/>
        <end position="196"/>
    </location>
</feature>
<keyword evidence="1" id="KW-0472">Membrane</keyword>
<keyword evidence="1" id="KW-1133">Transmembrane helix</keyword>
<sequence>MDALVLPIVRLANLVTLFTSPLCFPLSSFPPFFLSPSTLTCTFQANLLICATLIGTGTIQFNNNIYHYSIDKWHQTDSIINVPSFTTVNVDWQYVSLSIVVICSVQLCAMLVMRLASIQVAQRIAVASAFISAPAMLVVFYWEMHYGRCPWLDEYRLASVSPEDSKPICTATAWTVAGILSVISCCLFLIDGLLSVNMNHNIQRRMSVGYVDPVVRIYDSLQY</sequence>
<protein>
    <submittedName>
        <fullName evidence="3">Uncharacterized protein</fullName>
    </submittedName>
</protein>
<keyword evidence="2" id="KW-1185">Reference proteome</keyword>
<keyword evidence="1" id="KW-0812">Transmembrane</keyword>
<dbReference type="WBParaSite" id="PSAMB.scaffold4486size14447.g24481.t1">
    <property type="protein sequence ID" value="PSAMB.scaffold4486size14447.g24481.t1"/>
    <property type="gene ID" value="PSAMB.scaffold4486size14447.g24481"/>
</dbReference>
<accession>A0A914WLG7</accession>
<name>A0A914WLG7_9BILA</name>
<organism evidence="2 3">
    <name type="scientific">Plectus sambesii</name>
    <dbReference type="NCBI Taxonomy" id="2011161"/>
    <lineage>
        <taxon>Eukaryota</taxon>
        <taxon>Metazoa</taxon>
        <taxon>Ecdysozoa</taxon>
        <taxon>Nematoda</taxon>
        <taxon>Chromadorea</taxon>
        <taxon>Plectida</taxon>
        <taxon>Plectina</taxon>
        <taxon>Plectoidea</taxon>
        <taxon>Plectidae</taxon>
        <taxon>Plectus</taxon>
    </lineage>
</organism>
<proteinExistence type="predicted"/>
<evidence type="ECO:0000313" key="2">
    <source>
        <dbReference type="Proteomes" id="UP000887566"/>
    </source>
</evidence>
<evidence type="ECO:0000313" key="3">
    <source>
        <dbReference type="WBParaSite" id="PSAMB.scaffold4486size14447.g24481.t1"/>
    </source>
</evidence>
<dbReference type="Proteomes" id="UP000887566">
    <property type="component" value="Unplaced"/>
</dbReference>
<feature type="transmembrane region" description="Helical" evidence="1">
    <location>
        <begin position="92"/>
        <end position="112"/>
    </location>
</feature>
<evidence type="ECO:0000256" key="1">
    <source>
        <dbReference type="SAM" id="Phobius"/>
    </source>
</evidence>